<name>A0A5N7AP81_9EURO</name>
<feature type="region of interest" description="Disordered" evidence="1">
    <location>
        <begin position="84"/>
        <end position="123"/>
    </location>
</feature>
<evidence type="ECO:0000256" key="1">
    <source>
        <dbReference type="SAM" id="MobiDB-lite"/>
    </source>
</evidence>
<protein>
    <submittedName>
        <fullName evidence="2">Uncharacterized protein</fullName>
    </submittedName>
</protein>
<reference evidence="2 3" key="1">
    <citation type="submission" date="2019-04" db="EMBL/GenBank/DDBJ databases">
        <title>Friends and foes A comparative genomics studyof 23 Aspergillus species from section Flavi.</title>
        <authorList>
            <consortium name="DOE Joint Genome Institute"/>
            <person name="Kjaerbolling I."/>
            <person name="Vesth T."/>
            <person name="Frisvad J.C."/>
            <person name="Nybo J.L."/>
            <person name="Theobald S."/>
            <person name="Kildgaard S."/>
            <person name="Isbrandt T."/>
            <person name="Kuo A."/>
            <person name="Sato A."/>
            <person name="Lyhne E.K."/>
            <person name="Kogle M.E."/>
            <person name="Wiebenga A."/>
            <person name="Kun R.S."/>
            <person name="Lubbers R.J."/>
            <person name="Makela M.R."/>
            <person name="Barry K."/>
            <person name="Chovatia M."/>
            <person name="Clum A."/>
            <person name="Daum C."/>
            <person name="Haridas S."/>
            <person name="He G."/>
            <person name="LaButti K."/>
            <person name="Lipzen A."/>
            <person name="Mondo S."/>
            <person name="Riley R."/>
            <person name="Salamov A."/>
            <person name="Simmons B.A."/>
            <person name="Magnuson J.K."/>
            <person name="Henrissat B."/>
            <person name="Mortensen U.H."/>
            <person name="Larsen T.O."/>
            <person name="Devries R.P."/>
            <person name="Grigoriev I.V."/>
            <person name="Machida M."/>
            <person name="Baker S.E."/>
            <person name="Andersen M.R."/>
        </authorList>
    </citation>
    <scope>NUCLEOTIDE SEQUENCE [LARGE SCALE GENOMIC DNA]</scope>
    <source>
        <strain evidence="2 3">IBT 29228</strain>
    </source>
</reference>
<evidence type="ECO:0000313" key="3">
    <source>
        <dbReference type="Proteomes" id="UP000326198"/>
    </source>
</evidence>
<proteinExistence type="predicted"/>
<keyword evidence="3" id="KW-1185">Reference proteome</keyword>
<evidence type="ECO:0000313" key="2">
    <source>
        <dbReference type="EMBL" id="KAE8371106.1"/>
    </source>
</evidence>
<feature type="compositionally biased region" description="Polar residues" evidence="1">
    <location>
        <begin position="98"/>
        <end position="123"/>
    </location>
</feature>
<feature type="non-terminal residue" evidence="2">
    <location>
        <position position="1"/>
    </location>
</feature>
<dbReference type="OrthoDB" id="4505768at2759"/>
<sequence>TYHAQEYESVLICAMAVLGRGEFGWRDPESYPPILSRVIKVARFMIVQQVLWLDPNVIQIIETWQQPQKCATWTLRSAINDIDSAYGSDDEPEPVQLGSISLPTSPIRSQDPPTRIQWSQNPL</sequence>
<accession>A0A5N7AP81</accession>
<organism evidence="2 3">
    <name type="scientific">Aspergillus bertholletiae</name>
    <dbReference type="NCBI Taxonomy" id="1226010"/>
    <lineage>
        <taxon>Eukaryota</taxon>
        <taxon>Fungi</taxon>
        <taxon>Dikarya</taxon>
        <taxon>Ascomycota</taxon>
        <taxon>Pezizomycotina</taxon>
        <taxon>Eurotiomycetes</taxon>
        <taxon>Eurotiomycetidae</taxon>
        <taxon>Eurotiales</taxon>
        <taxon>Aspergillaceae</taxon>
        <taxon>Aspergillus</taxon>
        <taxon>Aspergillus subgen. Circumdati</taxon>
    </lineage>
</organism>
<dbReference type="AlphaFoldDB" id="A0A5N7AP81"/>
<gene>
    <name evidence="2" type="ORF">BDV26DRAFT_299096</name>
</gene>
<dbReference type="Proteomes" id="UP000326198">
    <property type="component" value="Unassembled WGS sequence"/>
</dbReference>
<dbReference type="EMBL" id="ML736477">
    <property type="protein sequence ID" value="KAE8371106.1"/>
    <property type="molecule type" value="Genomic_DNA"/>
</dbReference>